<dbReference type="InterPro" id="IPR000182">
    <property type="entry name" value="GNAT_dom"/>
</dbReference>
<keyword evidence="2" id="KW-0012">Acyltransferase</keyword>
<dbReference type="GO" id="GO:0016747">
    <property type="term" value="F:acyltransferase activity, transferring groups other than amino-acyl groups"/>
    <property type="evidence" value="ECO:0007669"/>
    <property type="project" value="InterPro"/>
</dbReference>
<proteinExistence type="predicted"/>
<dbReference type="PANTHER" id="PTHR43877">
    <property type="entry name" value="AMINOALKYLPHOSPHONATE N-ACETYLTRANSFERASE-RELATED-RELATED"/>
    <property type="match status" value="1"/>
</dbReference>
<keyword evidence="1" id="KW-0808">Transferase</keyword>
<evidence type="ECO:0000256" key="2">
    <source>
        <dbReference type="ARBA" id="ARBA00023315"/>
    </source>
</evidence>
<dbReference type="CDD" id="cd04301">
    <property type="entry name" value="NAT_SF"/>
    <property type="match status" value="1"/>
</dbReference>
<evidence type="ECO:0000256" key="1">
    <source>
        <dbReference type="ARBA" id="ARBA00022679"/>
    </source>
</evidence>
<dbReference type="SUPFAM" id="SSF55729">
    <property type="entry name" value="Acyl-CoA N-acyltransferases (Nat)"/>
    <property type="match status" value="1"/>
</dbReference>
<sequence length="179" mass="20834">MIFVKATLEQVDTFRSLAIETFIETWRHAYTASDLEQHIATQYTLAQFVEQLQTEQVYLFCDDNDTKATVPFGCCQLKQIGVPGEQNDDIQDYTCWKLYRFYMRANCQGKGIGGEFMRFAEVKLRELGARTVWLTVKNTNEKAQVFYTRFGFVRKPNTAVIKNIGSYPSEEFLFKKDLK</sequence>
<evidence type="ECO:0000313" key="4">
    <source>
        <dbReference type="EMBL" id="KAJ3132141.1"/>
    </source>
</evidence>
<feature type="domain" description="N-acetyltransferase" evidence="3">
    <location>
        <begin position="1"/>
        <end position="179"/>
    </location>
</feature>
<dbReference type="InterPro" id="IPR016181">
    <property type="entry name" value="Acyl_CoA_acyltransferase"/>
</dbReference>
<evidence type="ECO:0000259" key="3">
    <source>
        <dbReference type="PROSITE" id="PS51186"/>
    </source>
</evidence>
<dbReference type="EMBL" id="JADGJH010000263">
    <property type="protein sequence ID" value="KAJ3132141.1"/>
    <property type="molecule type" value="Genomic_DNA"/>
</dbReference>
<name>A0AAD5T5N9_9FUNG</name>
<gene>
    <name evidence="4" type="ORF">HK100_005643</name>
</gene>
<protein>
    <recommendedName>
        <fullName evidence="3">N-acetyltransferase domain-containing protein</fullName>
    </recommendedName>
</protein>
<reference evidence="4" key="1">
    <citation type="submission" date="2020-05" db="EMBL/GenBank/DDBJ databases">
        <title>Phylogenomic resolution of chytrid fungi.</title>
        <authorList>
            <person name="Stajich J.E."/>
            <person name="Amses K."/>
            <person name="Simmons R."/>
            <person name="Seto K."/>
            <person name="Myers J."/>
            <person name="Bonds A."/>
            <person name="Quandt C.A."/>
            <person name="Barry K."/>
            <person name="Liu P."/>
            <person name="Grigoriev I."/>
            <person name="Longcore J.E."/>
            <person name="James T.Y."/>
        </authorList>
    </citation>
    <scope>NUCLEOTIDE SEQUENCE</scope>
    <source>
        <strain evidence="4">JEL0513</strain>
    </source>
</reference>
<accession>A0AAD5T5N9</accession>
<dbReference type="InterPro" id="IPR050832">
    <property type="entry name" value="Bact_Acetyltransf"/>
</dbReference>
<dbReference type="Proteomes" id="UP001211907">
    <property type="component" value="Unassembled WGS sequence"/>
</dbReference>
<dbReference type="Pfam" id="PF00583">
    <property type="entry name" value="Acetyltransf_1"/>
    <property type="match status" value="1"/>
</dbReference>
<evidence type="ECO:0000313" key="5">
    <source>
        <dbReference type="Proteomes" id="UP001211907"/>
    </source>
</evidence>
<comment type="caution">
    <text evidence="4">The sequence shown here is derived from an EMBL/GenBank/DDBJ whole genome shotgun (WGS) entry which is preliminary data.</text>
</comment>
<organism evidence="4 5">
    <name type="scientific">Physocladia obscura</name>
    <dbReference type="NCBI Taxonomy" id="109957"/>
    <lineage>
        <taxon>Eukaryota</taxon>
        <taxon>Fungi</taxon>
        <taxon>Fungi incertae sedis</taxon>
        <taxon>Chytridiomycota</taxon>
        <taxon>Chytridiomycota incertae sedis</taxon>
        <taxon>Chytridiomycetes</taxon>
        <taxon>Chytridiales</taxon>
        <taxon>Chytriomycetaceae</taxon>
        <taxon>Physocladia</taxon>
    </lineage>
</organism>
<keyword evidence="5" id="KW-1185">Reference proteome</keyword>
<dbReference type="PROSITE" id="PS51186">
    <property type="entry name" value="GNAT"/>
    <property type="match status" value="1"/>
</dbReference>
<dbReference type="Gene3D" id="3.40.630.30">
    <property type="match status" value="1"/>
</dbReference>
<dbReference type="AlphaFoldDB" id="A0AAD5T5N9"/>